<evidence type="ECO:0000256" key="9">
    <source>
        <dbReference type="PIRSR" id="PIRSR037242-4"/>
    </source>
</evidence>
<feature type="binding site" description="in other chain" evidence="7">
    <location>
        <position position="415"/>
    </location>
    <ligand>
        <name>substrate</name>
        <note>ligand shared between homodimeric partners</note>
    </ligand>
</feature>
<name>A0A4T0RTV5_9BASI</name>
<dbReference type="Proteomes" id="UP000307169">
    <property type="component" value="Unassembled WGS sequence"/>
</dbReference>
<comment type="caution">
    <text evidence="11">The sequence shown here is derived from an EMBL/GenBank/DDBJ whole genome shotgun (WGS) entry which is preliminary data.</text>
</comment>
<dbReference type="AlphaFoldDB" id="A0A4T0RTV5"/>
<dbReference type="InterPro" id="IPR002933">
    <property type="entry name" value="Peptidase_M20"/>
</dbReference>
<keyword evidence="2" id="KW-0645">Protease</keyword>
<evidence type="ECO:0000256" key="7">
    <source>
        <dbReference type="PIRSR" id="PIRSR037242-2"/>
    </source>
</evidence>
<evidence type="ECO:0000313" key="12">
    <source>
        <dbReference type="EMBL" id="TIC66952.1"/>
    </source>
</evidence>
<dbReference type="PANTHER" id="PTHR43270:SF4">
    <property type="entry name" value="CARNOSINE DIPEPTIDASE 2, ISOFORM A"/>
    <property type="match status" value="1"/>
</dbReference>
<evidence type="ECO:0000256" key="5">
    <source>
        <dbReference type="ARBA" id="ARBA00023049"/>
    </source>
</evidence>
<feature type="binding site" evidence="8">
    <location>
        <position position="164"/>
    </location>
    <ligand>
        <name>Mn(2+)</name>
        <dbReference type="ChEBI" id="CHEBI:29035"/>
        <label>1</label>
    </ligand>
</feature>
<dbReference type="InterPro" id="IPR017153">
    <property type="entry name" value="CNDP/DUG1"/>
</dbReference>
<feature type="binding site" description="in other chain" evidence="7">
    <location>
        <position position="443"/>
    </location>
    <ligand>
        <name>substrate</name>
        <note>ligand shared between homodimeric partners</note>
    </ligand>
</feature>
<feature type="binding site" evidence="8">
    <location>
        <position position="128"/>
    </location>
    <ligand>
        <name>Mn(2+)</name>
        <dbReference type="ChEBI" id="CHEBI:29035"/>
        <label>1</label>
    </ligand>
</feature>
<keyword evidence="5" id="KW-0482">Metalloprotease</keyword>
<dbReference type="Gene3D" id="3.40.630.10">
    <property type="entry name" value="Zn peptidases"/>
    <property type="match status" value="1"/>
</dbReference>
<feature type="binding site" evidence="7">
    <location>
        <position position="328"/>
    </location>
    <ligand>
        <name>substrate</name>
        <note>ligand shared between homodimeric partners</note>
    </ligand>
</feature>
<keyword evidence="4" id="KW-0378">Hydrolase</keyword>
<feature type="binding site" evidence="8">
    <location>
        <position position="95"/>
    </location>
    <ligand>
        <name>Mn(2+)</name>
        <dbReference type="ChEBI" id="CHEBI:29035"/>
        <label>2</label>
    </ligand>
</feature>
<accession>A0A4T0RTV5</accession>
<feature type="domain" description="Peptidase M20 dimerisation" evidence="10">
    <location>
        <begin position="205"/>
        <end position="364"/>
    </location>
</feature>
<dbReference type="SUPFAM" id="SSF53187">
    <property type="entry name" value="Zn-dependent exopeptidases"/>
    <property type="match status" value="1"/>
</dbReference>
<comment type="cofactor">
    <cofactor evidence="8">
        <name>Mn(2+)</name>
        <dbReference type="ChEBI" id="CHEBI:29035"/>
    </cofactor>
    <text evidence="8">Binds 2 manganese ions per subunit.</text>
</comment>
<feature type="binding site" evidence="8">
    <location>
        <position position="443"/>
    </location>
    <ligand>
        <name>Mn(2+)</name>
        <dbReference type="ChEBI" id="CHEBI:29035"/>
        <label>1</label>
    </ligand>
</feature>
<feature type="binding site" evidence="7">
    <location>
        <position position="225"/>
    </location>
    <ligand>
        <name>substrate</name>
        <note>ligand shared between homodimeric partners</note>
    </ligand>
</feature>
<evidence type="ECO:0000313" key="14">
    <source>
        <dbReference type="Proteomes" id="UP000309601"/>
    </source>
</evidence>
<evidence type="ECO:0000259" key="10">
    <source>
        <dbReference type="Pfam" id="PF07687"/>
    </source>
</evidence>
<dbReference type="GO" id="GO:0046872">
    <property type="term" value="F:metal ion binding"/>
    <property type="evidence" value="ECO:0007669"/>
    <property type="project" value="UniProtKB-KW"/>
</dbReference>
<evidence type="ECO:0000256" key="6">
    <source>
        <dbReference type="PIRSR" id="PIRSR037242-1"/>
    </source>
</evidence>
<dbReference type="Pfam" id="PF07687">
    <property type="entry name" value="M20_dimer"/>
    <property type="match status" value="1"/>
</dbReference>
<gene>
    <name evidence="12" type="ORF">E3Q02_01692</name>
    <name evidence="11" type="ORF">E3Q17_02613</name>
</gene>
<keyword evidence="8" id="KW-0464">Manganese</keyword>
<dbReference type="EMBL" id="SPRW01000014">
    <property type="protein sequence ID" value="TIC66952.1"/>
    <property type="molecule type" value="Genomic_DNA"/>
</dbReference>
<evidence type="ECO:0000256" key="3">
    <source>
        <dbReference type="ARBA" id="ARBA00022723"/>
    </source>
</evidence>
<feature type="binding site" description="in other chain" evidence="7">
    <location>
        <position position="341"/>
    </location>
    <ligand>
        <name>substrate</name>
        <note>ligand shared between homodimeric partners</note>
    </ligand>
</feature>
<feature type="binding site" evidence="8">
    <location>
        <position position="128"/>
    </location>
    <ligand>
        <name>Mn(2+)</name>
        <dbReference type="ChEBI" id="CHEBI:29035"/>
        <label>2</label>
    </ligand>
</feature>
<evidence type="ECO:0000256" key="8">
    <source>
        <dbReference type="PIRSR" id="PIRSR037242-3"/>
    </source>
</evidence>
<evidence type="ECO:0000256" key="4">
    <source>
        <dbReference type="ARBA" id="ARBA00022801"/>
    </source>
</evidence>
<dbReference type="InterPro" id="IPR011650">
    <property type="entry name" value="Peptidase_M20_dimer"/>
</dbReference>
<feature type="active site" description="Proton acceptor" evidence="6">
    <location>
        <position position="163"/>
    </location>
</feature>
<evidence type="ECO:0000313" key="11">
    <source>
        <dbReference type="EMBL" id="TIB99433.1"/>
    </source>
</evidence>
<organism evidence="11 13">
    <name type="scientific">Wallemia mellicola</name>
    <dbReference type="NCBI Taxonomy" id="1708541"/>
    <lineage>
        <taxon>Eukaryota</taxon>
        <taxon>Fungi</taxon>
        <taxon>Dikarya</taxon>
        <taxon>Basidiomycota</taxon>
        <taxon>Wallemiomycotina</taxon>
        <taxon>Wallemiomycetes</taxon>
        <taxon>Wallemiales</taxon>
        <taxon>Wallemiaceae</taxon>
        <taxon>Wallemia</taxon>
    </lineage>
</organism>
<dbReference type="GO" id="GO:0006508">
    <property type="term" value="P:proteolysis"/>
    <property type="evidence" value="ECO:0007669"/>
    <property type="project" value="UniProtKB-KW"/>
</dbReference>
<evidence type="ECO:0000256" key="1">
    <source>
        <dbReference type="ARBA" id="ARBA00006247"/>
    </source>
</evidence>
<dbReference type="PIRSF" id="PIRSF037242">
    <property type="entry name" value="CNDP_dipeptidase"/>
    <property type="match status" value="1"/>
</dbReference>
<protein>
    <submittedName>
        <fullName evidence="11">CNDP dipeptidase</fullName>
    </submittedName>
</protein>
<dbReference type="GO" id="GO:0070573">
    <property type="term" value="F:metallodipeptidase activity"/>
    <property type="evidence" value="ECO:0007669"/>
    <property type="project" value="InterPro"/>
</dbReference>
<feature type="site" description="Important for catalytic activity" evidence="9">
    <location>
        <position position="225"/>
    </location>
</feature>
<feature type="binding site" description="in other chain" evidence="7">
    <location>
        <position position="192"/>
    </location>
    <ligand>
        <name>substrate</name>
        <note>ligand shared between homodimeric partners</note>
    </ligand>
</feature>
<feature type="binding site" evidence="8">
    <location>
        <position position="192"/>
    </location>
    <ligand>
        <name>Mn(2+)</name>
        <dbReference type="ChEBI" id="CHEBI:29035"/>
        <label>2</label>
    </ligand>
</feature>
<feature type="active site" evidence="6">
    <location>
        <position position="97"/>
    </location>
</feature>
<reference evidence="13 14" key="1">
    <citation type="submission" date="2019-03" db="EMBL/GenBank/DDBJ databases">
        <title>Sequencing 25 genomes of Wallemia mellicola.</title>
        <authorList>
            <person name="Gostincar C."/>
        </authorList>
    </citation>
    <scope>NUCLEOTIDE SEQUENCE [LARGE SCALE GENOMIC DNA]</scope>
    <source>
        <strain evidence="11 13">EXF-1262</strain>
        <strain evidence="12 14">EXF-1274</strain>
    </source>
</reference>
<evidence type="ECO:0000313" key="13">
    <source>
        <dbReference type="Proteomes" id="UP000307169"/>
    </source>
</evidence>
<dbReference type="Pfam" id="PF01546">
    <property type="entry name" value="Peptidase_M20"/>
    <property type="match status" value="1"/>
</dbReference>
<dbReference type="Gene3D" id="3.30.70.360">
    <property type="match status" value="1"/>
</dbReference>
<proteinExistence type="inferred from homology"/>
<sequence>MSTVSRYIEEHKDAFIKRLREAVEIPSVSGEIKRRDQVIRMGHWLKSQLEELNADVKLIDIGTQELEGETIPLPPVVFAQVGNDSNKKTLTIYGHYDVQPANTSDGWDSEPFELTIEGDLMRGRGSTDVDKGPIVGWLNTLSAYKETKTPLPVNIKFVFEGMEESGSEGLDELVVKESQGFLKGTDAVCISDNYWLTNRKPALTYGLRGVSYFEICVSGPNADLHSGVFGGTVHEPMTDLIKVMGTLVNTDGKITIPGLYEMVQPLTDEELARYKNMDFDVKEYQDSIASKPITVSDDKATILMNRMRYPSLSLHGIEGAFYGGGAKTVIPAGVKGKFSIRTVPNMDIQKLEELVKKHLNSEFAKLNSRSNFEVVQLSAGPAWAADPNHWNFRAAAKAVKSVFGVEPDLTKEGGSIPVTLTFDESLKVNVCLLPMGRSDDGAHSTNEKLNISNFIEGTKVFAEYLENVATHD</sequence>
<evidence type="ECO:0000256" key="2">
    <source>
        <dbReference type="ARBA" id="ARBA00022670"/>
    </source>
</evidence>
<comment type="similarity">
    <text evidence="1">Belongs to the peptidase M20A family.</text>
</comment>
<dbReference type="EMBL" id="SPRH01000030">
    <property type="protein sequence ID" value="TIB99433.1"/>
    <property type="molecule type" value="Genomic_DNA"/>
</dbReference>
<keyword evidence="3 8" id="KW-0479">Metal-binding</keyword>
<dbReference type="PANTHER" id="PTHR43270">
    <property type="entry name" value="BETA-ALA-HIS DIPEPTIDASE"/>
    <property type="match status" value="1"/>
</dbReference>
<dbReference type="InterPro" id="IPR051458">
    <property type="entry name" value="Cyt/Met_Dipeptidase"/>
</dbReference>
<dbReference type="Proteomes" id="UP000309601">
    <property type="component" value="Unassembled WGS sequence"/>
</dbReference>
<dbReference type="CDD" id="cd05676">
    <property type="entry name" value="M20_dipept_like_CNDP"/>
    <property type="match status" value="1"/>
</dbReference>